<proteinExistence type="predicted"/>
<evidence type="ECO:0000313" key="1">
    <source>
        <dbReference type="EMBL" id="KAG8642379.1"/>
    </source>
</evidence>
<comment type="caution">
    <text evidence="1">The sequence shown here is derived from an EMBL/GenBank/DDBJ whole genome shotgun (WGS) entry which is preliminary data.</text>
</comment>
<gene>
    <name evidence="1" type="ORF">MANES_12G083216v8</name>
</gene>
<reference evidence="2" key="1">
    <citation type="journal article" date="2016" name="Nat. Biotechnol.">
        <title>Sequencing wild and cultivated cassava and related species reveals extensive interspecific hybridization and genetic diversity.</title>
        <authorList>
            <person name="Bredeson J.V."/>
            <person name="Lyons J.B."/>
            <person name="Prochnik S.E."/>
            <person name="Wu G.A."/>
            <person name="Ha C.M."/>
            <person name="Edsinger-Gonzales E."/>
            <person name="Grimwood J."/>
            <person name="Schmutz J."/>
            <person name="Rabbi I.Y."/>
            <person name="Egesi C."/>
            <person name="Nauluvula P."/>
            <person name="Lebot V."/>
            <person name="Ndunguru J."/>
            <person name="Mkamilo G."/>
            <person name="Bart R.S."/>
            <person name="Setter T.L."/>
            <person name="Gleadow R.M."/>
            <person name="Kulakow P."/>
            <person name="Ferguson M.E."/>
            <person name="Rounsley S."/>
            <person name="Rokhsar D.S."/>
        </authorList>
    </citation>
    <scope>NUCLEOTIDE SEQUENCE [LARGE SCALE GENOMIC DNA]</scope>
    <source>
        <strain evidence="2">cv. AM560-2</strain>
    </source>
</reference>
<dbReference type="Proteomes" id="UP000091857">
    <property type="component" value="Chromosome 12"/>
</dbReference>
<sequence>MDKIFKQLFRVEEEEKLLNVSQLSLSSIASLIAGLLFISTYEVAFCCERPIKFSSTNILNTWPYASIPFTKVRRVRRVRKSESMKNTSQKYMEIVTVDEFDFWFMSFLNYKKTFKYLESGLPKH</sequence>
<accession>A0ACB7GPS7</accession>
<name>A0ACB7GPS7_MANES</name>
<dbReference type="EMBL" id="CM004398">
    <property type="protein sequence ID" value="KAG8642379.1"/>
    <property type="molecule type" value="Genomic_DNA"/>
</dbReference>
<organism evidence="1 2">
    <name type="scientific">Manihot esculenta</name>
    <name type="common">Cassava</name>
    <name type="synonym">Jatropha manihot</name>
    <dbReference type="NCBI Taxonomy" id="3983"/>
    <lineage>
        <taxon>Eukaryota</taxon>
        <taxon>Viridiplantae</taxon>
        <taxon>Streptophyta</taxon>
        <taxon>Embryophyta</taxon>
        <taxon>Tracheophyta</taxon>
        <taxon>Spermatophyta</taxon>
        <taxon>Magnoliopsida</taxon>
        <taxon>eudicotyledons</taxon>
        <taxon>Gunneridae</taxon>
        <taxon>Pentapetalae</taxon>
        <taxon>rosids</taxon>
        <taxon>fabids</taxon>
        <taxon>Malpighiales</taxon>
        <taxon>Euphorbiaceae</taxon>
        <taxon>Crotonoideae</taxon>
        <taxon>Manihoteae</taxon>
        <taxon>Manihot</taxon>
    </lineage>
</organism>
<evidence type="ECO:0000313" key="2">
    <source>
        <dbReference type="Proteomes" id="UP000091857"/>
    </source>
</evidence>
<keyword evidence="2" id="KW-1185">Reference proteome</keyword>
<protein>
    <submittedName>
        <fullName evidence="1">Uncharacterized protein</fullName>
    </submittedName>
</protein>